<gene>
    <name evidence="13" type="ORF">HB662_12255</name>
</gene>
<dbReference type="RefSeq" id="WP_168049981.1">
    <property type="nucleotide sequence ID" value="NZ_JAATJR010000003.1"/>
</dbReference>
<evidence type="ECO:0000256" key="10">
    <source>
        <dbReference type="ARBA" id="ARBA00023237"/>
    </source>
</evidence>
<dbReference type="PANTHER" id="PTHR34501">
    <property type="entry name" value="PROTEIN YDDL-RELATED"/>
    <property type="match status" value="1"/>
</dbReference>
<evidence type="ECO:0000256" key="3">
    <source>
        <dbReference type="ARBA" id="ARBA00022448"/>
    </source>
</evidence>
<comment type="caution">
    <text evidence="13">The sequence shown here is derived from an EMBL/GenBank/DDBJ whole genome shotgun (WGS) entry which is preliminary data.</text>
</comment>
<keyword evidence="4" id="KW-1134">Transmembrane beta strand</keyword>
<feature type="signal peptide" evidence="11">
    <location>
        <begin position="1"/>
        <end position="24"/>
    </location>
</feature>
<keyword evidence="14" id="KW-1185">Reference proteome</keyword>
<dbReference type="Gene3D" id="2.40.160.10">
    <property type="entry name" value="Porin"/>
    <property type="match status" value="1"/>
</dbReference>
<keyword evidence="8" id="KW-0626">Porin</keyword>
<evidence type="ECO:0000313" key="13">
    <source>
        <dbReference type="EMBL" id="NKE45552.1"/>
    </source>
</evidence>
<comment type="subunit">
    <text evidence="2">Homotrimer.</text>
</comment>
<evidence type="ECO:0000256" key="9">
    <source>
        <dbReference type="ARBA" id="ARBA00023136"/>
    </source>
</evidence>
<dbReference type="EMBL" id="JAAVTX010000003">
    <property type="protein sequence ID" value="NKE45552.1"/>
    <property type="molecule type" value="Genomic_DNA"/>
</dbReference>
<evidence type="ECO:0000256" key="8">
    <source>
        <dbReference type="ARBA" id="ARBA00023114"/>
    </source>
</evidence>
<evidence type="ECO:0000256" key="7">
    <source>
        <dbReference type="ARBA" id="ARBA00023065"/>
    </source>
</evidence>
<dbReference type="InterPro" id="IPR033900">
    <property type="entry name" value="Gram_neg_porin_domain"/>
</dbReference>
<evidence type="ECO:0000256" key="2">
    <source>
        <dbReference type="ARBA" id="ARBA00011233"/>
    </source>
</evidence>
<dbReference type="PANTHER" id="PTHR34501:SF9">
    <property type="entry name" value="MAJOR OUTER MEMBRANE PROTEIN P.IA"/>
    <property type="match status" value="1"/>
</dbReference>
<sequence length="398" mass="41616">MRKILLGTTAVVGAALMGMGVAQAQTAPTVRVGGYFEFTGGYVDDNFDTAAITGLPASRSKVDFRSDMEISVIVRGKAANGLSYGAEIELQLDNNNTSQTAIDTDEVWGFVSSPTLGTLQFGDNDSAADQLKVAAPGVTNLGESGGWDEFIAPEAGGTRYILTTINDGSDSTKIIYLSPQFFGFDFGVSYAPNQYEGENFLQPAAANNAALQRNPNAGSIRNELSGAIRYRGSFGNVGVAAAFSAMRADVPTGSTLRDPNAYQAGLNLSAMGFTVGGHYIWGRYSGSAPGRGGLAAGLDNSNNWTLGATYRAGAISVGAFYSLGKRDNGVVGGVDAGDREQQAVGVGAVYTVAPGLEVFANYTNIEDENVRPFGAANVAANYRNRSIDVFILGTRLAF</sequence>
<accession>A0ABX1EZM6</accession>
<keyword evidence="7" id="KW-0406">Ion transport</keyword>
<evidence type="ECO:0000259" key="12">
    <source>
        <dbReference type="Pfam" id="PF13609"/>
    </source>
</evidence>
<dbReference type="Pfam" id="PF13609">
    <property type="entry name" value="Porin_4"/>
    <property type="match status" value="1"/>
</dbReference>
<feature type="domain" description="Porin" evidence="12">
    <location>
        <begin position="14"/>
        <end position="369"/>
    </location>
</feature>
<protein>
    <submittedName>
        <fullName evidence="13">Porin</fullName>
    </submittedName>
</protein>
<dbReference type="InterPro" id="IPR023614">
    <property type="entry name" value="Porin_dom_sf"/>
</dbReference>
<proteinExistence type="predicted"/>
<evidence type="ECO:0000256" key="4">
    <source>
        <dbReference type="ARBA" id="ARBA00022452"/>
    </source>
</evidence>
<keyword evidence="5" id="KW-0812">Transmembrane</keyword>
<feature type="chain" id="PRO_5045539321" evidence="11">
    <location>
        <begin position="25"/>
        <end position="398"/>
    </location>
</feature>
<evidence type="ECO:0000256" key="1">
    <source>
        <dbReference type="ARBA" id="ARBA00004571"/>
    </source>
</evidence>
<comment type="subcellular location">
    <subcellularLocation>
        <location evidence="1">Cell outer membrane</location>
        <topology evidence="1">Multi-pass membrane protein</topology>
    </subcellularLocation>
</comment>
<dbReference type="SUPFAM" id="SSF56935">
    <property type="entry name" value="Porins"/>
    <property type="match status" value="1"/>
</dbReference>
<dbReference type="Proteomes" id="UP000765160">
    <property type="component" value="Unassembled WGS sequence"/>
</dbReference>
<evidence type="ECO:0000256" key="6">
    <source>
        <dbReference type="ARBA" id="ARBA00022729"/>
    </source>
</evidence>
<keyword evidence="9" id="KW-0472">Membrane</keyword>
<reference evidence="13 14" key="1">
    <citation type="submission" date="2020-03" db="EMBL/GenBank/DDBJ databases">
        <title>Roseomonas selenitidurans sp. nov. isolated from soil.</title>
        <authorList>
            <person name="Liu H."/>
        </authorList>
    </citation>
    <scope>NUCLEOTIDE SEQUENCE [LARGE SCALE GENOMIC DNA]</scope>
    <source>
        <strain evidence="13 14">JCM 15073</strain>
    </source>
</reference>
<dbReference type="InterPro" id="IPR050298">
    <property type="entry name" value="Gram-neg_bact_OMP"/>
</dbReference>
<evidence type="ECO:0000256" key="11">
    <source>
        <dbReference type="SAM" id="SignalP"/>
    </source>
</evidence>
<evidence type="ECO:0000256" key="5">
    <source>
        <dbReference type="ARBA" id="ARBA00022692"/>
    </source>
</evidence>
<evidence type="ECO:0000313" key="14">
    <source>
        <dbReference type="Proteomes" id="UP000765160"/>
    </source>
</evidence>
<keyword evidence="10" id="KW-0998">Cell outer membrane</keyword>
<organism evidence="13 14">
    <name type="scientific">Falsiroseomonas frigidaquae</name>
    <dbReference type="NCBI Taxonomy" id="487318"/>
    <lineage>
        <taxon>Bacteria</taxon>
        <taxon>Pseudomonadati</taxon>
        <taxon>Pseudomonadota</taxon>
        <taxon>Alphaproteobacteria</taxon>
        <taxon>Acetobacterales</taxon>
        <taxon>Roseomonadaceae</taxon>
        <taxon>Falsiroseomonas</taxon>
    </lineage>
</organism>
<keyword evidence="6 11" id="KW-0732">Signal</keyword>
<name>A0ABX1EZM6_9PROT</name>
<keyword evidence="3" id="KW-0813">Transport</keyword>